<evidence type="ECO:0000256" key="2">
    <source>
        <dbReference type="SAM" id="MobiDB-lite"/>
    </source>
</evidence>
<accession>A0A409XWN8</accession>
<keyword evidence="4" id="KW-1185">Reference proteome</keyword>
<protein>
    <submittedName>
        <fullName evidence="3">Uncharacterized protein</fullName>
    </submittedName>
</protein>
<proteinExistence type="predicted"/>
<feature type="compositionally biased region" description="Polar residues" evidence="2">
    <location>
        <begin position="1"/>
        <end position="13"/>
    </location>
</feature>
<dbReference type="InParanoid" id="A0A409XWN8"/>
<comment type="caution">
    <text evidence="3">The sequence shown here is derived from an EMBL/GenBank/DDBJ whole genome shotgun (WGS) entry which is preliminary data.</text>
</comment>
<evidence type="ECO:0000256" key="1">
    <source>
        <dbReference type="SAM" id="Coils"/>
    </source>
</evidence>
<dbReference type="Proteomes" id="UP000283269">
    <property type="component" value="Unassembled WGS sequence"/>
</dbReference>
<organism evidence="3 4">
    <name type="scientific">Psilocybe cyanescens</name>
    <dbReference type="NCBI Taxonomy" id="93625"/>
    <lineage>
        <taxon>Eukaryota</taxon>
        <taxon>Fungi</taxon>
        <taxon>Dikarya</taxon>
        <taxon>Basidiomycota</taxon>
        <taxon>Agaricomycotina</taxon>
        <taxon>Agaricomycetes</taxon>
        <taxon>Agaricomycetidae</taxon>
        <taxon>Agaricales</taxon>
        <taxon>Agaricineae</taxon>
        <taxon>Strophariaceae</taxon>
        <taxon>Psilocybe</taxon>
    </lineage>
</organism>
<sequence length="140" mass="15601">MTPITLPQLSSQRYVKLPPAPSDPPSSADIVSAKVFQSEVMAHYCSDDHLARKEVTEEDVYQATMYNAKIMAQIDPTNGEIEPAWFTRAMDNLKDDMAEVKRDMADIKCDIAEVKRDIKDIKVSQGKTQHVAAIASSPDF</sequence>
<name>A0A409XWN8_PSICY</name>
<reference evidence="3 4" key="1">
    <citation type="journal article" date="2018" name="Evol. Lett.">
        <title>Horizontal gene cluster transfer increased hallucinogenic mushroom diversity.</title>
        <authorList>
            <person name="Reynolds H.T."/>
            <person name="Vijayakumar V."/>
            <person name="Gluck-Thaler E."/>
            <person name="Korotkin H.B."/>
            <person name="Matheny P.B."/>
            <person name="Slot J.C."/>
        </authorList>
    </citation>
    <scope>NUCLEOTIDE SEQUENCE [LARGE SCALE GENOMIC DNA]</scope>
    <source>
        <strain evidence="3 4">2631</strain>
    </source>
</reference>
<keyword evidence="1" id="KW-0175">Coiled coil</keyword>
<evidence type="ECO:0000313" key="4">
    <source>
        <dbReference type="Proteomes" id="UP000283269"/>
    </source>
</evidence>
<gene>
    <name evidence="3" type="ORF">CVT25_013010</name>
</gene>
<dbReference type="AlphaFoldDB" id="A0A409XWN8"/>
<dbReference type="EMBL" id="NHYD01000061">
    <property type="protein sequence ID" value="PPQ95172.1"/>
    <property type="molecule type" value="Genomic_DNA"/>
</dbReference>
<feature type="region of interest" description="Disordered" evidence="2">
    <location>
        <begin position="1"/>
        <end position="27"/>
    </location>
</feature>
<feature type="coiled-coil region" evidence="1">
    <location>
        <begin position="90"/>
        <end position="117"/>
    </location>
</feature>
<evidence type="ECO:0000313" key="3">
    <source>
        <dbReference type="EMBL" id="PPQ95172.1"/>
    </source>
</evidence>
<dbReference type="Gene3D" id="1.20.5.170">
    <property type="match status" value="1"/>
</dbReference>